<dbReference type="SUPFAM" id="SSF64005">
    <property type="entry name" value="Undecaprenyl diphosphate synthase"/>
    <property type="match status" value="2"/>
</dbReference>
<comment type="caution">
    <text evidence="5">The sequence shown here is derived from an EMBL/GenBank/DDBJ whole genome shotgun (WGS) entry which is preliminary data.</text>
</comment>
<feature type="region of interest" description="Disordered" evidence="4">
    <location>
        <begin position="215"/>
        <end position="315"/>
    </location>
</feature>
<protein>
    <recommendedName>
        <fullName evidence="3">Alkyl transferase</fullName>
        <ecNumber evidence="3">2.5.1.-</ecNumber>
    </recommendedName>
</protein>
<dbReference type="Gene3D" id="3.40.1180.10">
    <property type="entry name" value="Decaprenyl diphosphate synthase-like"/>
    <property type="match status" value="1"/>
</dbReference>
<dbReference type="GO" id="GO:1904423">
    <property type="term" value="C:dehydrodolichyl diphosphate synthase complex"/>
    <property type="evidence" value="ECO:0007669"/>
    <property type="project" value="TreeGrafter"/>
</dbReference>
<comment type="similarity">
    <text evidence="1 3">Belongs to the UPP synthase family.</text>
</comment>
<dbReference type="PROSITE" id="PS01066">
    <property type="entry name" value="UPP_SYNTHASE"/>
    <property type="match status" value="1"/>
</dbReference>
<keyword evidence="2 3" id="KW-0808">Transferase</keyword>
<dbReference type="Proteomes" id="UP000310066">
    <property type="component" value="Unassembled WGS sequence"/>
</dbReference>
<dbReference type="InterPro" id="IPR036424">
    <property type="entry name" value="UPP_synth-like_sf"/>
</dbReference>
<gene>
    <name evidence="5" type="ORF">B0A54_15131</name>
</gene>
<dbReference type="EMBL" id="NAJP01000083">
    <property type="protein sequence ID" value="TKA33951.1"/>
    <property type="molecule type" value="Genomic_DNA"/>
</dbReference>
<dbReference type="Pfam" id="PF01255">
    <property type="entry name" value="Prenyltransf"/>
    <property type="match status" value="2"/>
</dbReference>
<feature type="compositionally biased region" description="Acidic residues" evidence="4">
    <location>
        <begin position="241"/>
        <end position="256"/>
    </location>
</feature>
<dbReference type="EC" id="2.5.1.-" evidence="3"/>
<dbReference type="GO" id="GO:0005783">
    <property type="term" value="C:endoplasmic reticulum"/>
    <property type="evidence" value="ECO:0007669"/>
    <property type="project" value="TreeGrafter"/>
</dbReference>
<dbReference type="PANTHER" id="PTHR10291">
    <property type="entry name" value="DEHYDRODOLICHYL DIPHOSPHATE SYNTHASE FAMILY MEMBER"/>
    <property type="match status" value="1"/>
</dbReference>
<feature type="compositionally biased region" description="Polar residues" evidence="4">
    <location>
        <begin position="265"/>
        <end position="275"/>
    </location>
</feature>
<evidence type="ECO:0000256" key="3">
    <source>
        <dbReference type="RuleBase" id="RU363018"/>
    </source>
</evidence>
<evidence type="ECO:0000256" key="1">
    <source>
        <dbReference type="ARBA" id="ARBA00005432"/>
    </source>
</evidence>
<dbReference type="OrthoDB" id="4173905at2759"/>
<dbReference type="InterPro" id="IPR018520">
    <property type="entry name" value="UPP_synth-like_CS"/>
</dbReference>
<accession>A0A4U0UEI2</accession>
<dbReference type="GO" id="GO:0016020">
    <property type="term" value="C:membrane"/>
    <property type="evidence" value="ECO:0007669"/>
    <property type="project" value="TreeGrafter"/>
</dbReference>
<dbReference type="CDD" id="cd00475">
    <property type="entry name" value="Cis_IPPS"/>
    <property type="match status" value="1"/>
</dbReference>
<dbReference type="GO" id="GO:0005811">
    <property type="term" value="C:lipid droplet"/>
    <property type="evidence" value="ECO:0007669"/>
    <property type="project" value="TreeGrafter"/>
</dbReference>
<evidence type="ECO:0000256" key="4">
    <source>
        <dbReference type="SAM" id="MobiDB-lite"/>
    </source>
</evidence>
<sequence length="393" mass="45132">MATTHGASLRRWLLGLPPLEWALHHLRSLLIATLKCGPIPQHIAFVMDGNRRYARTHHLETVQGHHLGFEALARVLEVCYKSGVKAVTIYAFSIENFKRSKYEVDGLMDMAKTKLVQMSQHGELFDRYGARVRVLGDTTLVRRDVLEQVERAVEMTRHNGEAVLNVCFPYTSREEITRSIRETVREFSEPRVRRPAGKRGFSETHVLRSLRSRQLGGILEEDGEGMGKATALDSSGRHVEDDDVDDDSTEMSEQDLDAASALHPESSQTSHSPSPTLKPAPEEPRSSPSSPRRRHRQHHLPDPETLTEEHLDKNTYTYPAPPLDLLIRTSGVYRLSDFMLWQCHEKTEIRFLDCLWPEFDLWYFLPVLLEWQWRRRREVVEESRQGAAGVKVQ</sequence>
<evidence type="ECO:0000313" key="6">
    <source>
        <dbReference type="Proteomes" id="UP000310066"/>
    </source>
</evidence>
<dbReference type="GO" id="GO:0045547">
    <property type="term" value="F:ditrans,polycis-polyprenyl diphosphate synthase [(2E,6E)-farnesyl diphosphate specific] activity"/>
    <property type="evidence" value="ECO:0007669"/>
    <property type="project" value="TreeGrafter"/>
</dbReference>
<organism evidence="5 6">
    <name type="scientific">Friedmanniomyces endolithicus</name>
    <dbReference type="NCBI Taxonomy" id="329885"/>
    <lineage>
        <taxon>Eukaryota</taxon>
        <taxon>Fungi</taxon>
        <taxon>Dikarya</taxon>
        <taxon>Ascomycota</taxon>
        <taxon>Pezizomycotina</taxon>
        <taxon>Dothideomycetes</taxon>
        <taxon>Dothideomycetidae</taxon>
        <taxon>Mycosphaerellales</taxon>
        <taxon>Teratosphaeriaceae</taxon>
        <taxon>Friedmanniomyces</taxon>
    </lineage>
</organism>
<feature type="compositionally biased region" description="Basic and acidic residues" evidence="4">
    <location>
        <begin position="299"/>
        <end position="313"/>
    </location>
</feature>
<reference evidence="5 6" key="1">
    <citation type="submission" date="2017-03" db="EMBL/GenBank/DDBJ databases">
        <title>Genomes of endolithic fungi from Antarctica.</title>
        <authorList>
            <person name="Coleine C."/>
            <person name="Masonjones S."/>
            <person name="Stajich J.E."/>
        </authorList>
    </citation>
    <scope>NUCLEOTIDE SEQUENCE [LARGE SCALE GENOMIC DNA]</scope>
    <source>
        <strain evidence="5 6">CCFEE 5311</strain>
    </source>
</reference>
<dbReference type="HAMAP" id="MF_01139">
    <property type="entry name" value="ISPT"/>
    <property type="match status" value="1"/>
</dbReference>
<name>A0A4U0UEI2_9PEZI</name>
<dbReference type="PANTHER" id="PTHR10291:SF43">
    <property type="entry name" value="DEHYDRODOLICHYL DIPHOSPHATE SYNTHASE COMPLEX SUBUNIT DHDDS"/>
    <property type="match status" value="1"/>
</dbReference>
<dbReference type="NCBIfam" id="TIGR00055">
    <property type="entry name" value="uppS"/>
    <property type="match status" value="1"/>
</dbReference>
<evidence type="ECO:0000313" key="5">
    <source>
        <dbReference type="EMBL" id="TKA33951.1"/>
    </source>
</evidence>
<dbReference type="STRING" id="329885.A0A4U0UEI2"/>
<dbReference type="InterPro" id="IPR001441">
    <property type="entry name" value="UPP_synth-like"/>
</dbReference>
<dbReference type="AlphaFoldDB" id="A0A4U0UEI2"/>
<proteinExistence type="inferred from homology"/>
<dbReference type="GO" id="GO:0016094">
    <property type="term" value="P:polyprenol biosynthetic process"/>
    <property type="evidence" value="ECO:0007669"/>
    <property type="project" value="TreeGrafter"/>
</dbReference>
<evidence type="ECO:0000256" key="2">
    <source>
        <dbReference type="ARBA" id="ARBA00022679"/>
    </source>
</evidence>